<gene>
    <name evidence="3" type="ORF">F8O02_03200</name>
</gene>
<evidence type="ECO:0000259" key="2">
    <source>
        <dbReference type="PROSITE" id="PS51729"/>
    </source>
</evidence>
<keyword evidence="3" id="KW-0808">Transferase</keyword>
<evidence type="ECO:0000313" key="3">
    <source>
        <dbReference type="EMBL" id="KAB1632883.1"/>
    </source>
</evidence>
<dbReference type="PANTHER" id="PTHR31435">
    <property type="entry name" value="PROTEIN NATD1"/>
    <property type="match status" value="1"/>
</dbReference>
<evidence type="ECO:0000313" key="4">
    <source>
        <dbReference type="Proteomes" id="UP000481339"/>
    </source>
</evidence>
<protein>
    <submittedName>
        <fullName evidence="3">N-acetyltransferase</fullName>
    </submittedName>
</protein>
<evidence type="ECO:0000259" key="1">
    <source>
        <dbReference type="PROSITE" id="PS51186"/>
    </source>
</evidence>
<accession>A0A7C8FL24</accession>
<dbReference type="InterPro" id="IPR045057">
    <property type="entry name" value="Gcn5-rel_NAT"/>
</dbReference>
<proteinExistence type="predicted"/>
<dbReference type="CDD" id="cd04301">
    <property type="entry name" value="NAT_SF"/>
    <property type="match status" value="1"/>
</dbReference>
<name>A0A7C8FL24_9MICO</name>
<dbReference type="PROSITE" id="PS51729">
    <property type="entry name" value="GNAT_YJDJ"/>
    <property type="match status" value="1"/>
</dbReference>
<dbReference type="SUPFAM" id="SSF55729">
    <property type="entry name" value="Acyl-CoA N-acyltransferases (Nat)"/>
    <property type="match status" value="1"/>
</dbReference>
<feature type="domain" description="N-acetyltransferase" evidence="1">
    <location>
        <begin position="1"/>
        <end position="104"/>
    </location>
</feature>
<sequence length="104" mass="11688">MDGMSGTVFRQDTESERFVLRDEEGALLSAVDYRVNGPVIALTHVFTPPALRGRGWAAEAMRHTVDHIAQQGDLRVRPSCWYAARWFERHPERASLLVDASAAH</sequence>
<dbReference type="GO" id="GO:0016747">
    <property type="term" value="F:acyltransferase activity, transferring groups other than amino-acyl groups"/>
    <property type="evidence" value="ECO:0007669"/>
    <property type="project" value="InterPro"/>
</dbReference>
<dbReference type="OrthoDB" id="5405911at2"/>
<dbReference type="InterPro" id="IPR016181">
    <property type="entry name" value="Acyl_CoA_acyltransferase"/>
</dbReference>
<organism evidence="3 4">
    <name type="scientific">Pseudoclavibacter caeni</name>
    <dbReference type="NCBI Taxonomy" id="908846"/>
    <lineage>
        <taxon>Bacteria</taxon>
        <taxon>Bacillati</taxon>
        <taxon>Actinomycetota</taxon>
        <taxon>Actinomycetes</taxon>
        <taxon>Micrococcales</taxon>
        <taxon>Microbacteriaceae</taxon>
        <taxon>Pseudoclavibacter</taxon>
    </lineage>
</organism>
<dbReference type="AlphaFoldDB" id="A0A7C8FL24"/>
<dbReference type="InterPro" id="IPR000182">
    <property type="entry name" value="GNAT_dom"/>
</dbReference>
<reference evidence="3 4" key="1">
    <citation type="submission" date="2019-09" db="EMBL/GenBank/DDBJ databases">
        <title>Phylogeny of genus Pseudoclavibacter and closely related genus.</title>
        <authorList>
            <person name="Li Y."/>
        </authorList>
    </citation>
    <scope>NUCLEOTIDE SEQUENCE [LARGE SCALE GENOMIC DNA]</scope>
    <source>
        <strain evidence="3 4">JCM 16921</strain>
    </source>
</reference>
<dbReference type="InterPro" id="IPR031165">
    <property type="entry name" value="GNAT_YJDJ"/>
</dbReference>
<dbReference type="Pfam" id="PF14542">
    <property type="entry name" value="Acetyltransf_CG"/>
    <property type="match status" value="1"/>
</dbReference>
<dbReference type="EMBL" id="WBKA01000002">
    <property type="protein sequence ID" value="KAB1632883.1"/>
    <property type="molecule type" value="Genomic_DNA"/>
</dbReference>
<dbReference type="PANTHER" id="PTHR31435:SF9">
    <property type="entry name" value="PROTEIN NATD1"/>
    <property type="match status" value="1"/>
</dbReference>
<comment type="caution">
    <text evidence="3">The sequence shown here is derived from an EMBL/GenBank/DDBJ whole genome shotgun (WGS) entry which is preliminary data.</text>
</comment>
<dbReference type="Gene3D" id="3.40.630.30">
    <property type="match status" value="1"/>
</dbReference>
<feature type="domain" description="N-acetyltransferase" evidence="2">
    <location>
        <begin position="10"/>
        <end position="98"/>
    </location>
</feature>
<dbReference type="PROSITE" id="PS51186">
    <property type="entry name" value="GNAT"/>
    <property type="match status" value="1"/>
</dbReference>
<dbReference type="Proteomes" id="UP000481339">
    <property type="component" value="Unassembled WGS sequence"/>
</dbReference>
<keyword evidence="4" id="KW-1185">Reference proteome</keyword>